<dbReference type="EMBL" id="BARW01018488">
    <property type="protein sequence ID" value="GAI99563.1"/>
    <property type="molecule type" value="Genomic_DNA"/>
</dbReference>
<gene>
    <name evidence="1" type="ORF">S12H4_31643</name>
</gene>
<sequence length="32" mass="3572">GKKGEILKISSEHTPLILREGRRQIGDGREVV</sequence>
<proteinExistence type="predicted"/>
<dbReference type="AlphaFoldDB" id="X1T2Z1"/>
<evidence type="ECO:0000313" key="1">
    <source>
        <dbReference type="EMBL" id="GAI99563.1"/>
    </source>
</evidence>
<name>X1T2Z1_9ZZZZ</name>
<feature type="non-terminal residue" evidence="1">
    <location>
        <position position="1"/>
    </location>
</feature>
<organism evidence="1">
    <name type="scientific">marine sediment metagenome</name>
    <dbReference type="NCBI Taxonomy" id="412755"/>
    <lineage>
        <taxon>unclassified sequences</taxon>
        <taxon>metagenomes</taxon>
        <taxon>ecological metagenomes</taxon>
    </lineage>
</organism>
<comment type="caution">
    <text evidence="1">The sequence shown here is derived from an EMBL/GenBank/DDBJ whole genome shotgun (WGS) entry which is preliminary data.</text>
</comment>
<protein>
    <submittedName>
        <fullName evidence="1">Uncharacterized protein</fullName>
    </submittedName>
</protein>
<accession>X1T2Z1</accession>
<reference evidence="1" key="1">
    <citation type="journal article" date="2014" name="Front. Microbiol.">
        <title>High frequency of phylogenetically diverse reductive dehalogenase-homologous genes in deep subseafloor sedimentary metagenomes.</title>
        <authorList>
            <person name="Kawai M."/>
            <person name="Futagami T."/>
            <person name="Toyoda A."/>
            <person name="Takaki Y."/>
            <person name="Nishi S."/>
            <person name="Hori S."/>
            <person name="Arai W."/>
            <person name="Tsubouchi T."/>
            <person name="Morono Y."/>
            <person name="Uchiyama I."/>
            <person name="Ito T."/>
            <person name="Fujiyama A."/>
            <person name="Inagaki F."/>
            <person name="Takami H."/>
        </authorList>
    </citation>
    <scope>NUCLEOTIDE SEQUENCE</scope>
    <source>
        <strain evidence="1">Expedition CK06-06</strain>
    </source>
</reference>